<feature type="domain" description="SipL SPOCS" evidence="1">
    <location>
        <begin position="188"/>
        <end position="262"/>
    </location>
</feature>
<feature type="domain" description="SipL SPOCS" evidence="1">
    <location>
        <begin position="38"/>
        <end position="117"/>
    </location>
</feature>
<comment type="caution">
    <text evidence="2">The sequence shown here is derived from an EMBL/GenBank/DDBJ whole genome shotgun (WGS) entry which is preliminary data.</text>
</comment>
<dbReference type="Proteomes" id="UP000295184">
    <property type="component" value="Unassembled WGS sequence"/>
</dbReference>
<proteinExistence type="predicted"/>
<dbReference type="Pfam" id="PF12673">
    <property type="entry name" value="SipL"/>
    <property type="match status" value="2"/>
</dbReference>
<dbReference type="STRING" id="1650663.GCA_001486665_02101"/>
<dbReference type="SUPFAM" id="SSF54106">
    <property type="entry name" value="LysM domain"/>
    <property type="match status" value="1"/>
</dbReference>
<organism evidence="2 3">
    <name type="scientific">Allofournierella massiliensis</name>
    <dbReference type="NCBI Taxonomy" id="1650663"/>
    <lineage>
        <taxon>Bacteria</taxon>
        <taxon>Bacillati</taxon>
        <taxon>Bacillota</taxon>
        <taxon>Clostridia</taxon>
        <taxon>Eubacteriales</taxon>
        <taxon>Oscillospiraceae</taxon>
        <taxon>Allofournierella</taxon>
    </lineage>
</organism>
<evidence type="ECO:0000259" key="1">
    <source>
        <dbReference type="Pfam" id="PF12673"/>
    </source>
</evidence>
<dbReference type="InterPro" id="IPR036779">
    <property type="entry name" value="LysM_dom_sf"/>
</dbReference>
<dbReference type="RefSeq" id="WP_058965131.1">
    <property type="nucleotide sequence ID" value="NZ_CABKVM010000017.1"/>
</dbReference>
<protein>
    <submittedName>
        <fullName evidence="2">Uncharacterized protein DUF3794</fullName>
    </submittedName>
</protein>
<evidence type="ECO:0000313" key="3">
    <source>
        <dbReference type="Proteomes" id="UP000295184"/>
    </source>
</evidence>
<evidence type="ECO:0000313" key="2">
    <source>
        <dbReference type="EMBL" id="TCL57389.1"/>
    </source>
</evidence>
<gene>
    <name evidence="2" type="ORF">EDD77_11064</name>
</gene>
<accession>A0A4R1QTV7</accession>
<dbReference type="EMBL" id="SLUM01000010">
    <property type="protein sequence ID" value="TCL57389.1"/>
    <property type="molecule type" value="Genomic_DNA"/>
</dbReference>
<name>A0A4R1QTV7_9FIRM</name>
<dbReference type="AlphaFoldDB" id="A0A4R1QTV7"/>
<reference evidence="2 3" key="1">
    <citation type="submission" date="2019-03" db="EMBL/GenBank/DDBJ databases">
        <title>Genomic Encyclopedia of Type Strains, Phase IV (KMG-IV): sequencing the most valuable type-strain genomes for metagenomic binning, comparative biology and taxonomic classification.</title>
        <authorList>
            <person name="Goeker M."/>
        </authorList>
    </citation>
    <scope>NUCLEOTIDE SEQUENCE [LARGE SCALE GENOMIC DNA]</scope>
    <source>
        <strain evidence="2 3">DSM 100451</strain>
    </source>
</reference>
<dbReference type="InterPro" id="IPR024300">
    <property type="entry name" value="SipL_SPOCS_dom"/>
</dbReference>
<sequence>MELKVFRDSLSAMGSLCETKAELPVEAEILIPDYLPQVFKIIKCFVYLVPLQKQITAGRLTVDGYLRCVVYYQAEEDQSLCQTEQKLPFTRAMDLPEGDYSGYSVQVGGQLEYLNCRAVNQRRVDLRGAYALSARVACRTDQEVITALADCGIEQRMESVEGVKCLASLDKMITAEEQLQFAQPPQAILDVAGVGQVEEVKLISGKAVVKGAIQVSLLYRTGPGYQMEQTQQRVPFNQILDLEGVPEDSECFASAELTGCTVMAAAQEGGHTITATAALHLRVWRKNECYLVSDAFSTRFETQVSSQRILTEQLFQTLAQECEAQTGGALPDEEAQIIHCFVLPGLPELTAVGQGVQLTGRASAHVFCMNSLGEIDCYDKSFEYTLNPPWPGSPEEYRCECWPTVTDIDVRKNGAEMTLSARIRLDGLVFKRSWQTALEQVECGEALEQPEPDIALRIYYAAPGEDVFEIAKRYHVSPAAMLKSNQLEDTRITQATRLLVPASM</sequence>